<reference evidence="1 2" key="1">
    <citation type="submission" date="2023-12" db="EMBL/GenBank/DDBJ databases">
        <title>Chromobacterium sp. strain TRC.1.1.SA producing antimicrobial pigment.</title>
        <authorList>
            <person name="Verma N."/>
            <person name="Choksket S."/>
            <person name="Pinnaka A.K."/>
            <person name="Korpole S."/>
        </authorList>
    </citation>
    <scope>NUCLEOTIDE SEQUENCE [LARGE SCALE GENOMIC DNA]</scope>
    <source>
        <strain evidence="1 2">TRC1.1.SA</strain>
    </source>
</reference>
<protein>
    <submittedName>
        <fullName evidence="1">Uncharacterized protein</fullName>
    </submittedName>
</protein>
<name>A0ABV0CKV8_9NEIS</name>
<evidence type="ECO:0000313" key="1">
    <source>
        <dbReference type="EMBL" id="MEN7431796.1"/>
    </source>
</evidence>
<comment type="caution">
    <text evidence="1">The sequence shown here is derived from an EMBL/GenBank/DDBJ whole genome shotgun (WGS) entry which is preliminary data.</text>
</comment>
<keyword evidence="2" id="KW-1185">Reference proteome</keyword>
<proteinExistence type="predicted"/>
<organism evidence="1 2">
    <name type="scientific">Chromobacterium indicum</name>
    <dbReference type="NCBI Taxonomy" id="3110228"/>
    <lineage>
        <taxon>Bacteria</taxon>
        <taxon>Pseudomonadati</taxon>
        <taxon>Pseudomonadota</taxon>
        <taxon>Betaproteobacteria</taxon>
        <taxon>Neisseriales</taxon>
        <taxon>Chromobacteriaceae</taxon>
        <taxon>Chromobacterium</taxon>
    </lineage>
</organism>
<dbReference type="Proteomes" id="UP001405405">
    <property type="component" value="Unassembled WGS sequence"/>
</dbReference>
<gene>
    <name evidence="1" type="ORF">VA599_13630</name>
</gene>
<dbReference type="EMBL" id="JAYFSJ010000009">
    <property type="protein sequence ID" value="MEN7431796.1"/>
    <property type="molecule type" value="Genomic_DNA"/>
</dbReference>
<accession>A0ABV0CKV8</accession>
<sequence length="150" mass="15505">MQAVALHYPLLVIQRTLQGQRQRLAAGQRAALVVQILPHGQGLRALAAQRALAVVELAGIQGQAAIAQQLALLVVEGLTDLQLGLARADLADVARLVAEGISFEIEILGGDMAAIVGERALLAQLQMAGRLQRALAVVDAGGVDGQVGVA</sequence>
<evidence type="ECO:0000313" key="2">
    <source>
        <dbReference type="Proteomes" id="UP001405405"/>
    </source>
</evidence>